<comment type="subcellular location">
    <subcellularLocation>
        <location evidence="1 9">Cell inner membrane</location>
        <topology evidence="1 9">Multi-pass membrane protein</topology>
    </subcellularLocation>
</comment>
<evidence type="ECO:0000256" key="9">
    <source>
        <dbReference type="RuleBase" id="RU369079"/>
    </source>
</evidence>
<keyword evidence="2 9" id="KW-0813">Transport</keyword>
<feature type="domain" description="Tripartite ATP-independent periplasmic transporters DctQ component" evidence="10">
    <location>
        <begin position="32"/>
        <end position="154"/>
    </location>
</feature>
<comment type="function">
    <text evidence="9">Part of the tripartite ATP-independent periplasmic (TRAP) transport system.</text>
</comment>
<evidence type="ECO:0000256" key="1">
    <source>
        <dbReference type="ARBA" id="ARBA00004429"/>
    </source>
</evidence>
<accession>A0A0M2R6F6</accession>
<feature type="transmembrane region" description="Helical" evidence="9">
    <location>
        <begin position="91"/>
        <end position="112"/>
    </location>
</feature>
<keyword evidence="3" id="KW-1003">Cell membrane</keyword>
<evidence type="ECO:0000313" key="12">
    <source>
        <dbReference type="Proteomes" id="UP000034491"/>
    </source>
</evidence>
<dbReference type="PATRIC" id="fig|1549748.8.peg.2248"/>
<dbReference type="STRING" id="1549748.WH95_17370"/>
<dbReference type="Proteomes" id="UP000034491">
    <property type="component" value="Unassembled WGS sequence"/>
</dbReference>
<keyword evidence="6 9" id="KW-1133">Transmembrane helix</keyword>
<dbReference type="GO" id="GO:0022857">
    <property type="term" value="F:transmembrane transporter activity"/>
    <property type="evidence" value="ECO:0007669"/>
    <property type="project" value="UniProtKB-UniRule"/>
</dbReference>
<evidence type="ECO:0000256" key="4">
    <source>
        <dbReference type="ARBA" id="ARBA00022519"/>
    </source>
</evidence>
<dbReference type="InterPro" id="IPR007387">
    <property type="entry name" value="TRAP_DctQ"/>
</dbReference>
<evidence type="ECO:0000256" key="7">
    <source>
        <dbReference type="ARBA" id="ARBA00023136"/>
    </source>
</evidence>
<dbReference type="PANTHER" id="PTHR35011">
    <property type="entry name" value="2,3-DIKETO-L-GULONATE TRAP TRANSPORTER SMALL PERMEASE PROTEIN YIAM"/>
    <property type="match status" value="1"/>
</dbReference>
<dbReference type="RefSeq" id="WP_046509621.1">
    <property type="nucleotide sequence ID" value="NZ_LANI01000029.1"/>
</dbReference>
<evidence type="ECO:0000256" key="2">
    <source>
        <dbReference type="ARBA" id="ARBA00022448"/>
    </source>
</evidence>
<feature type="transmembrane region" description="Helical" evidence="9">
    <location>
        <begin position="52"/>
        <end position="70"/>
    </location>
</feature>
<feature type="transmembrane region" description="Helical" evidence="9">
    <location>
        <begin position="20"/>
        <end position="40"/>
    </location>
</feature>
<comment type="caution">
    <text evidence="11">The sequence shown here is derived from an EMBL/GenBank/DDBJ whole genome shotgun (WGS) entry which is preliminary data.</text>
</comment>
<name>A0A0M2R6F6_9PROT</name>
<evidence type="ECO:0000256" key="3">
    <source>
        <dbReference type="ARBA" id="ARBA00022475"/>
    </source>
</evidence>
<comment type="similarity">
    <text evidence="8 9">Belongs to the TRAP transporter small permease family.</text>
</comment>
<keyword evidence="4 9" id="KW-0997">Cell inner membrane</keyword>
<keyword evidence="7 9" id="KW-0472">Membrane</keyword>
<keyword evidence="12" id="KW-1185">Reference proteome</keyword>
<evidence type="ECO:0000256" key="5">
    <source>
        <dbReference type="ARBA" id="ARBA00022692"/>
    </source>
</evidence>
<organism evidence="11 12">
    <name type="scientific">Kiloniella litopenaei</name>
    <dbReference type="NCBI Taxonomy" id="1549748"/>
    <lineage>
        <taxon>Bacteria</taxon>
        <taxon>Pseudomonadati</taxon>
        <taxon>Pseudomonadota</taxon>
        <taxon>Alphaproteobacteria</taxon>
        <taxon>Rhodospirillales</taxon>
        <taxon>Kiloniellaceae</taxon>
        <taxon>Kiloniella</taxon>
    </lineage>
</organism>
<gene>
    <name evidence="11" type="ORF">WH95_17370</name>
</gene>
<comment type="subunit">
    <text evidence="9">The complex comprises the extracytoplasmic solute receptor protein and the two transmembrane proteins.</text>
</comment>
<keyword evidence="5 9" id="KW-0812">Transmembrane</keyword>
<feature type="transmembrane region" description="Helical" evidence="9">
    <location>
        <begin position="124"/>
        <end position="153"/>
    </location>
</feature>
<dbReference type="Pfam" id="PF04290">
    <property type="entry name" value="DctQ"/>
    <property type="match status" value="1"/>
</dbReference>
<dbReference type="AlphaFoldDB" id="A0A0M2R6F6"/>
<dbReference type="PANTHER" id="PTHR35011:SF10">
    <property type="entry name" value="TRAP TRANSPORTER SMALL PERMEASE PROTEIN"/>
    <property type="match status" value="1"/>
</dbReference>
<evidence type="ECO:0000256" key="6">
    <source>
        <dbReference type="ARBA" id="ARBA00022989"/>
    </source>
</evidence>
<dbReference type="GO" id="GO:0005886">
    <property type="term" value="C:plasma membrane"/>
    <property type="evidence" value="ECO:0007669"/>
    <property type="project" value="UniProtKB-SubCell"/>
</dbReference>
<protein>
    <recommendedName>
        <fullName evidence="9">TRAP transporter small permease protein</fullName>
    </recommendedName>
</protein>
<reference evidence="11 12" key="1">
    <citation type="submission" date="2015-03" db="EMBL/GenBank/DDBJ databases">
        <title>Genome sequence of Kiloniella sp. P1-1, isolated from the gut microflora of Pacific white shrimp, Penaeus vannamei.</title>
        <authorList>
            <person name="Shao Z."/>
            <person name="Wang L."/>
            <person name="Li X."/>
        </authorList>
    </citation>
    <scope>NUCLEOTIDE SEQUENCE [LARGE SCALE GENOMIC DNA]</scope>
    <source>
        <strain evidence="11 12">P1-1</strain>
    </source>
</reference>
<evidence type="ECO:0000259" key="10">
    <source>
        <dbReference type="Pfam" id="PF04290"/>
    </source>
</evidence>
<evidence type="ECO:0000313" key="11">
    <source>
        <dbReference type="EMBL" id="KKJ75605.1"/>
    </source>
</evidence>
<sequence length="175" mass="19211">MMKAVAAKASKRLNWAVERIVALLMLLLVLDVWLGVVDRYLFHWQLPWPEVLARYLMIWAALLAISAGIARREHIGLSILIERLPQGIQRPLLILVDIMTFALFAFLCWYGIDFAEGGGSRQAMIFGMTLAMPFAAIPVASAVAALQVLLVALRDQGNVNIDPNDNLSSGAGAVQ</sequence>
<dbReference type="EMBL" id="LANI01000029">
    <property type="protein sequence ID" value="KKJ75605.1"/>
    <property type="molecule type" value="Genomic_DNA"/>
</dbReference>
<proteinExistence type="inferred from homology"/>
<evidence type="ECO:0000256" key="8">
    <source>
        <dbReference type="ARBA" id="ARBA00038436"/>
    </source>
</evidence>
<dbReference type="GO" id="GO:0015740">
    <property type="term" value="P:C4-dicarboxylate transport"/>
    <property type="evidence" value="ECO:0007669"/>
    <property type="project" value="TreeGrafter"/>
</dbReference>
<dbReference type="InterPro" id="IPR055348">
    <property type="entry name" value="DctQ"/>
</dbReference>